<dbReference type="EMBL" id="BCSY01000035">
    <property type="protein sequence ID" value="GAS94368.1"/>
    <property type="molecule type" value="Genomic_DNA"/>
</dbReference>
<reference evidence="2" key="2">
    <citation type="submission" date="2016-02" db="EMBL/GenBank/DDBJ databases">
        <title>Draft genome sequence of five rapidly growing Mycobacterium species.</title>
        <authorList>
            <person name="Katahira K."/>
            <person name="Gotou Y."/>
            <person name="Iida K."/>
            <person name="Ogura Y."/>
            <person name="Hayashi T."/>
        </authorList>
    </citation>
    <scope>NUCLEOTIDE SEQUENCE [LARGE SCALE GENOMIC DNA]</scope>
    <source>
        <strain evidence="2">JCM15298</strain>
    </source>
</reference>
<comment type="caution">
    <text evidence="1">The sequence shown here is derived from an EMBL/GenBank/DDBJ whole genome shotgun (WGS) entry which is preliminary data.</text>
</comment>
<sequence>MHAQASQAVLGTGLASAALPAMLAAWDADSVRYGEHFATHASGHREAAVSYLKTDGDGAGAIDGAGSAL</sequence>
<evidence type="ECO:0000313" key="2">
    <source>
        <dbReference type="Proteomes" id="UP000069443"/>
    </source>
</evidence>
<organism evidence="1 2">
    <name type="scientific">Mycolicibacterium canariasense</name>
    <name type="common">Mycobacterium canariasense</name>
    <dbReference type="NCBI Taxonomy" id="228230"/>
    <lineage>
        <taxon>Bacteria</taxon>
        <taxon>Bacillati</taxon>
        <taxon>Actinomycetota</taxon>
        <taxon>Actinomycetes</taxon>
        <taxon>Mycobacteriales</taxon>
        <taxon>Mycobacteriaceae</taxon>
        <taxon>Mycolicibacterium</taxon>
    </lineage>
</organism>
<evidence type="ECO:0000313" key="1">
    <source>
        <dbReference type="EMBL" id="GAS94368.1"/>
    </source>
</evidence>
<keyword evidence="2" id="KW-1185">Reference proteome</keyword>
<proteinExistence type="predicted"/>
<gene>
    <name evidence="1" type="ORF">RMCC_1334</name>
</gene>
<protein>
    <submittedName>
        <fullName evidence="1">Uncharacterized protein</fullName>
    </submittedName>
</protein>
<accession>A0A124E1Q1</accession>
<dbReference type="Proteomes" id="UP000069443">
    <property type="component" value="Unassembled WGS sequence"/>
</dbReference>
<dbReference type="AlphaFoldDB" id="A0A124E1Q1"/>
<reference evidence="2" key="1">
    <citation type="journal article" date="2016" name="Genome Announc.">
        <title>Draft Genome Sequences of Five Rapidly Growing Mycobacterium Species, M. thermoresistibile, M. fortuitum subsp. acetamidolyticum, M. canariasense, M. brisbanense, and M. novocastrense.</title>
        <authorList>
            <person name="Katahira K."/>
            <person name="Ogura Y."/>
            <person name="Gotoh Y."/>
            <person name="Hayashi T."/>
        </authorList>
    </citation>
    <scope>NUCLEOTIDE SEQUENCE [LARGE SCALE GENOMIC DNA]</scope>
    <source>
        <strain evidence="2">JCM15298</strain>
    </source>
</reference>
<name>A0A124E1Q1_MYCCR</name>